<gene>
    <name evidence="1" type="ORF">PNOK_0371000</name>
</gene>
<accession>A0A286UNA9</accession>
<comment type="caution">
    <text evidence="1">The sequence shown here is derived from an EMBL/GenBank/DDBJ whole genome shotgun (WGS) entry which is preliminary data.</text>
</comment>
<dbReference type="EMBL" id="NBII01000003">
    <property type="protein sequence ID" value="PAV21083.1"/>
    <property type="molecule type" value="Genomic_DNA"/>
</dbReference>
<proteinExistence type="predicted"/>
<evidence type="ECO:0000313" key="1">
    <source>
        <dbReference type="EMBL" id="PAV21083.1"/>
    </source>
</evidence>
<name>A0A286UNA9_9AGAM</name>
<dbReference type="AlphaFoldDB" id="A0A286UNA9"/>
<evidence type="ECO:0000313" key="2">
    <source>
        <dbReference type="Proteomes" id="UP000217199"/>
    </source>
</evidence>
<dbReference type="Proteomes" id="UP000217199">
    <property type="component" value="Unassembled WGS sequence"/>
</dbReference>
<sequence length="69" mass="8091">MYLTSSLPQPASIPYSLPNIKECPQKSKTRSFSLLPEIDLDNERERIQDILIAYLLRIKVVHEFIAYQR</sequence>
<reference evidence="1 2" key="1">
    <citation type="journal article" date="2017" name="Mol. Ecol.">
        <title>Comparative and population genomic landscape of Phellinus noxius: A hypervariable fungus causing root rot in trees.</title>
        <authorList>
            <person name="Chung C.L."/>
            <person name="Lee T.J."/>
            <person name="Akiba M."/>
            <person name="Lee H.H."/>
            <person name="Kuo T.H."/>
            <person name="Liu D."/>
            <person name="Ke H.M."/>
            <person name="Yokoi T."/>
            <person name="Roa M.B."/>
            <person name="Lu M.J."/>
            <person name="Chang Y.Y."/>
            <person name="Ann P.J."/>
            <person name="Tsai J.N."/>
            <person name="Chen C.Y."/>
            <person name="Tzean S.S."/>
            <person name="Ota Y."/>
            <person name="Hattori T."/>
            <person name="Sahashi N."/>
            <person name="Liou R.F."/>
            <person name="Kikuchi T."/>
            <person name="Tsai I.J."/>
        </authorList>
    </citation>
    <scope>NUCLEOTIDE SEQUENCE [LARGE SCALE GENOMIC DNA]</scope>
    <source>
        <strain evidence="1 2">FFPRI411160</strain>
    </source>
</reference>
<organism evidence="1 2">
    <name type="scientific">Pyrrhoderma noxium</name>
    <dbReference type="NCBI Taxonomy" id="2282107"/>
    <lineage>
        <taxon>Eukaryota</taxon>
        <taxon>Fungi</taxon>
        <taxon>Dikarya</taxon>
        <taxon>Basidiomycota</taxon>
        <taxon>Agaricomycotina</taxon>
        <taxon>Agaricomycetes</taxon>
        <taxon>Hymenochaetales</taxon>
        <taxon>Hymenochaetaceae</taxon>
        <taxon>Pyrrhoderma</taxon>
    </lineage>
</organism>
<dbReference type="InParanoid" id="A0A286UNA9"/>
<keyword evidence="2" id="KW-1185">Reference proteome</keyword>
<protein>
    <submittedName>
        <fullName evidence="1">Uncharacterized protein</fullName>
    </submittedName>
</protein>